<dbReference type="EMBL" id="FQUU01000003">
    <property type="protein sequence ID" value="SHE76950.1"/>
    <property type="molecule type" value="Genomic_DNA"/>
</dbReference>
<dbReference type="Proteomes" id="UP000184048">
    <property type="component" value="Unassembled WGS sequence"/>
</dbReference>
<gene>
    <name evidence="2" type="ORF">SAMN02745131_01111</name>
</gene>
<keyword evidence="3" id="KW-1185">Reference proteome</keyword>
<dbReference type="AlphaFoldDB" id="A0A1M4W724"/>
<dbReference type="STRING" id="1121884.SAMN02745131_01111"/>
<proteinExistence type="predicted"/>
<evidence type="ECO:0000313" key="3">
    <source>
        <dbReference type="Proteomes" id="UP000184048"/>
    </source>
</evidence>
<feature type="signal peptide" evidence="1">
    <location>
        <begin position="1"/>
        <end position="22"/>
    </location>
</feature>
<reference evidence="2 3" key="1">
    <citation type="submission" date="2016-11" db="EMBL/GenBank/DDBJ databases">
        <authorList>
            <person name="Jaros S."/>
            <person name="Januszkiewicz K."/>
            <person name="Wedrychowicz H."/>
        </authorList>
    </citation>
    <scope>NUCLEOTIDE SEQUENCE [LARGE SCALE GENOMIC DNA]</scope>
    <source>
        <strain evidence="2 3">DSM 18119</strain>
    </source>
</reference>
<sequence length="154" mass="17238">MNILKTCVFCAFLIACGLSSFAQGKVPINEPDHNKPYLFADLPDHMPLRVSNLETLFNLEIGAPVNVTLSGNFHIIGSVISKSPEKDLNVKSIVIKSINRKGAIFTYTKTVKEDGTVKYLGRIISTRNSDAYEIVKEEDQYILKKKNLYDIISE</sequence>
<name>A0A1M4W724_9BACT</name>
<evidence type="ECO:0000256" key="1">
    <source>
        <dbReference type="SAM" id="SignalP"/>
    </source>
</evidence>
<dbReference type="RefSeq" id="WP_072834244.1">
    <property type="nucleotide sequence ID" value="NZ_FQUU01000003.1"/>
</dbReference>
<protein>
    <submittedName>
        <fullName evidence="2">Uncharacterized protein</fullName>
    </submittedName>
</protein>
<dbReference type="OrthoDB" id="676939at2"/>
<feature type="chain" id="PRO_5012680054" evidence="1">
    <location>
        <begin position="23"/>
        <end position="154"/>
    </location>
</feature>
<accession>A0A1M4W724</accession>
<organism evidence="2 3">
    <name type="scientific">Flavisolibacter ginsengisoli DSM 18119</name>
    <dbReference type="NCBI Taxonomy" id="1121884"/>
    <lineage>
        <taxon>Bacteria</taxon>
        <taxon>Pseudomonadati</taxon>
        <taxon>Bacteroidota</taxon>
        <taxon>Chitinophagia</taxon>
        <taxon>Chitinophagales</taxon>
        <taxon>Chitinophagaceae</taxon>
        <taxon>Flavisolibacter</taxon>
    </lineage>
</organism>
<evidence type="ECO:0000313" key="2">
    <source>
        <dbReference type="EMBL" id="SHE76950.1"/>
    </source>
</evidence>
<dbReference type="PROSITE" id="PS51257">
    <property type="entry name" value="PROKAR_LIPOPROTEIN"/>
    <property type="match status" value="1"/>
</dbReference>
<keyword evidence="1" id="KW-0732">Signal</keyword>